<evidence type="ECO:0000313" key="3">
    <source>
        <dbReference type="Proteomes" id="UP001430953"/>
    </source>
</evidence>
<keyword evidence="1" id="KW-0812">Transmembrane</keyword>
<comment type="caution">
    <text evidence="2">The sequence shown here is derived from an EMBL/GenBank/DDBJ whole genome shotgun (WGS) entry which is preliminary data.</text>
</comment>
<keyword evidence="1" id="KW-0472">Membrane</keyword>
<proteinExistence type="predicted"/>
<keyword evidence="3" id="KW-1185">Reference proteome</keyword>
<reference evidence="2 3" key="1">
    <citation type="submission" date="2023-03" db="EMBL/GenBank/DDBJ databases">
        <title>High recombination rates correlate with genetic variation in Cardiocondyla obscurior ants.</title>
        <authorList>
            <person name="Errbii M."/>
        </authorList>
    </citation>
    <scope>NUCLEOTIDE SEQUENCE [LARGE SCALE GENOMIC DNA]</scope>
    <source>
        <strain evidence="2">Alpha-2009</strain>
        <tissue evidence="2">Whole body</tissue>
    </source>
</reference>
<organism evidence="2 3">
    <name type="scientific">Cardiocondyla obscurior</name>
    <dbReference type="NCBI Taxonomy" id="286306"/>
    <lineage>
        <taxon>Eukaryota</taxon>
        <taxon>Metazoa</taxon>
        <taxon>Ecdysozoa</taxon>
        <taxon>Arthropoda</taxon>
        <taxon>Hexapoda</taxon>
        <taxon>Insecta</taxon>
        <taxon>Pterygota</taxon>
        <taxon>Neoptera</taxon>
        <taxon>Endopterygota</taxon>
        <taxon>Hymenoptera</taxon>
        <taxon>Apocrita</taxon>
        <taxon>Aculeata</taxon>
        <taxon>Formicoidea</taxon>
        <taxon>Formicidae</taxon>
        <taxon>Myrmicinae</taxon>
        <taxon>Cardiocondyla</taxon>
    </lineage>
</organism>
<dbReference type="EMBL" id="JADYXP020000024">
    <property type="protein sequence ID" value="KAL0101347.1"/>
    <property type="molecule type" value="Genomic_DNA"/>
</dbReference>
<feature type="transmembrane region" description="Helical" evidence="1">
    <location>
        <begin position="45"/>
        <end position="70"/>
    </location>
</feature>
<protein>
    <submittedName>
        <fullName evidence="2">Uncharacterized protein</fullName>
    </submittedName>
</protein>
<name>A0AAW2EHU7_9HYME</name>
<dbReference type="Proteomes" id="UP001430953">
    <property type="component" value="Unassembled WGS sequence"/>
</dbReference>
<dbReference type="AlphaFoldDB" id="A0AAW2EHU7"/>
<keyword evidence="1" id="KW-1133">Transmembrane helix</keyword>
<evidence type="ECO:0000313" key="2">
    <source>
        <dbReference type="EMBL" id="KAL0101347.1"/>
    </source>
</evidence>
<accession>A0AAW2EHU7</accession>
<sequence>MAHIPGARKVSLTCCPLRCGVLSLFAGGEKERGDAHRWPATKFPYLRSIIIIIICIGDIASNLKCFYIIITRNYCTMFG</sequence>
<evidence type="ECO:0000256" key="1">
    <source>
        <dbReference type="SAM" id="Phobius"/>
    </source>
</evidence>
<gene>
    <name evidence="2" type="ORF">PUN28_018868</name>
</gene>